<gene>
    <name evidence="1" type="ORF">U4I38_22840</name>
</gene>
<evidence type="ECO:0000313" key="2">
    <source>
        <dbReference type="Proteomes" id="UP001288387"/>
    </source>
</evidence>
<reference evidence="1" key="1">
    <citation type="submission" date="2023-12" db="EMBL/GenBank/DDBJ databases">
        <title>'Antibacterial potential of Stenotrophomonas maltophilia cystic fibrosis isolates' (manuscript under preparation).</title>
        <authorList>
            <person name="Crisan C.V."/>
            <person name="Pettis M."/>
            <person name="Goldberg J.B."/>
        </authorList>
    </citation>
    <scope>NUCLEOTIDE SEQUENCE</scope>
    <source>
        <strain evidence="1">CCV129</strain>
    </source>
</reference>
<sequence>MLPDLRKVKRELHKVHLKTISALAQKQLGAFSDIPRHMIHEGDSMVTLRADGTAEESGMSTVSAESSIDVRKVATLTPAERYDVLADLARRMAEGMSKKLYGDLDRALEAAGQVINGKGKGFTPELLLELLEK</sequence>
<comment type="caution">
    <text evidence="1">The sequence shown here is derived from an EMBL/GenBank/DDBJ whole genome shotgun (WGS) entry which is preliminary data.</text>
</comment>
<organism evidence="1 2">
    <name type="scientific">Stenotrophomonas maltophilia</name>
    <name type="common">Pseudomonas maltophilia</name>
    <name type="synonym">Xanthomonas maltophilia</name>
    <dbReference type="NCBI Taxonomy" id="40324"/>
    <lineage>
        <taxon>Bacteria</taxon>
        <taxon>Pseudomonadati</taxon>
        <taxon>Pseudomonadota</taxon>
        <taxon>Gammaproteobacteria</taxon>
        <taxon>Lysobacterales</taxon>
        <taxon>Lysobacteraceae</taxon>
        <taxon>Stenotrophomonas</taxon>
        <taxon>Stenotrophomonas maltophilia group</taxon>
    </lineage>
</organism>
<dbReference type="AlphaFoldDB" id="A0AAJ2TRY3"/>
<accession>A0AAJ2TRY3</accession>
<evidence type="ECO:0000313" key="1">
    <source>
        <dbReference type="EMBL" id="MDZ5767300.1"/>
    </source>
</evidence>
<proteinExistence type="predicted"/>
<feature type="non-terminal residue" evidence="1">
    <location>
        <position position="133"/>
    </location>
</feature>
<dbReference type="RefSeq" id="WP_322540635.1">
    <property type="nucleotide sequence ID" value="NZ_JAXRVB010000099.1"/>
</dbReference>
<name>A0AAJ2TRY3_STEMA</name>
<dbReference type="Proteomes" id="UP001288387">
    <property type="component" value="Unassembled WGS sequence"/>
</dbReference>
<dbReference type="EMBL" id="JAXRVB010000099">
    <property type="protein sequence ID" value="MDZ5767300.1"/>
    <property type="molecule type" value="Genomic_DNA"/>
</dbReference>
<protein>
    <submittedName>
        <fullName evidence="1">Uncharacterized protein</fullName>
    </submittedName>
</protein>